<dbReference type="InterPro" id="IPR023346">
    <property type="entry name" value="Lysozyme-like_dom_sf"/>
</dbReference>
<dbReference type="Pfam" id="PF09374">
    <property type="entry name" value="PG_binding_3"/>
    <property type="match status" value="1"/>
</dbReference>
<dbReference type="InterPro" id="IPR008565">
    <property type="entry name" value="TtsA-like_GH18_dom"/>
</dbReference>
<reference evidence="3 4" key="1">
    <citation type="submission" date="2019-01" db="EMBL/GenBank/DDBJ databases">
        <title>Genome sequence of Salinicola endophyticus REST5.</title>
        <authorList>
            <person name="Nascimento F.X."/>
        </authorList>
    </citation>
    <scope>NUCLEOTIDE SEQUENCE [LARGE SCALE GENOMIC DNA]</scope>
    <source>
        <strain evidence="3 4">REST5</strain>
    </source>
</reference>
<name>A0ABY8FC74_9GAMM</name>
<proteinExistence type="predicted"/>
<dbReference type="CDD" id="cd13926">
    <property type="entry name" value="N-acetylmuramidase_GH108"/>
    <property type="match status" value="1"/>
</dbReference>
<dbReference type="Proteomes" id="UP001321526">
    <property type="component" value="Chromosome"/>
</dbReference>
<evidence type="ECO:0000313" key="3">
    <source>
        <dbReference type="EMBL" id="WFF40409.1"/>
    </source>
</evidence>
<evidence type="ECO:0000259" key="1">
    <source>
        <dbReference type="Pfam" id="PF05838"/>
    </source>
</evidence>
<dbReference type="SUPFAM" id="SSF53955">
    <property type="entry name" value="Lysozyme-like"/>
    <property type="match status" value="1"/>
</dbReference>
<organism evidence="3 4">
    <name type="scientific">Salinicola endophyticus</name>
    <dbReference type="NCBI Taxonomy" id="1949083"/>
    <lineage>
        <taxon>Bacteria</taxon>
        <taxon>Pseudomonadati</taxon>
        <taxon>Pseudomonadota</taxon>
        <taxon>Gammaproteobacteria</taxon>
        <taxon>Oceanospirillales</taxon>
        <taxon>Halomonadaceae</taxon>
        <taxon>Salinicola</taxon>
    </lineage>
</organism>
<dbReference type="InterPro" id="IPR018537">
    <property type="entry name" value="Peptidoglycan-bd_3"/>
</dbReference>
<accession>A0ABY8FC74</accession>
<evidence type="ECO:0000313" key="4">
    <source>
        <dbReference type="Proteomes" id="UP001321526"/>
    </source>
</evidence>
<protein>
    <submittedName>
        <fullName evidence="3">Uncharacterized protein</fullName>
    </submittedName>
</protein>
<keyword evidence="4" id="KW-1185">Reference proteome</keyword>
<dbReference type="Pfam" id="PF05838">
    <property type="entry name" value="Glyco_hydro_108"/>
    <property type="match status" value="1"/>
</dbReference>
<dbReference type="EMBL" id="CP035631">
    <property type="protein sequence ID" value="WFF40409.1"/>
    <property type="molecule type" value="Genomic_DNA"/>
</dbReference>
<evidence type="ECO:0000259" key="2">
    <source>
        <dbReference type="Pfam" id="PF09374"/>
    </source>
</evidence>
<feature type="domain" description="TtsA-like Glycoside hydrolase family 108" evidence="1">
    <location>
        <begin position="11"/>
        <end position="93"/>
    </location>
</feature>
<gene>
    <name evidence="3" type="ORF">EVC62_02220</name>
</gene>
<dbReference type="Gene3D" id="1.20.141.10">
    <property type="entry name" value="Chitosanase, subunit A, domain 1"/>
    <property type="match status" value="1"/>
</dbReference>
<feature type="domain" description="Peptidoglycan binding" evidence="2">
    <location>
        <begin position="112"/>
        <end position="181"/>
    </location>
</feature>
<sequence>MTTTLKQRLIAEVIDREGGAVDHPADRGGPTRYGITEAVARADGYTGDMRDFPLAWAIRIYERRYWDSLALDSIQPVSETLVSYLFDYGVNSGPGRSGLELQMTLNALNDQQRLYPDVAEDGAVGSQTLAALDGYRRARGAEGVTVLAEAINGCRIAFCRELTRKRPTQEAFAYGWFRRVVGLTTQIAGPLSTQRAVTLYTEAAQ</sequence>